<protein>
    <recommendedName>
        <fullName evidence="4">Ubiquitin-like protein NEDD8</fullName>
    </recommendedName>
    <alternativeName>
        <fullName evidence="3">Neddylin</fullName>
    </alternativeName>
</protein>
<accession>A0A0K8T731</accession>
<dbReference type="InterPro" id="IPR050158">
    <property type="entry name" value="Ubiquitin_ubiquitin-like"/>
</dbReference>
<evidence type="ECO:0000313" key="6">
    <source>
        <dbReference type="EMBL" id="JAG61211.1"/>
    </source>
</evidence>
<dbReference type="FunFam" id="3.10.20.90:FF:000023">
    <property type="entry name" value="NEDD8 protein"/>
    <property type="match status" value="1"/>
</dbReference>
<dbReference type="PROSITE" id="PS00299">
    <property type="entry name" value="UBIQUITIN_1"/>
    <property type="match status" value="1"/>
</dbReference>
<name>A0A0K8T731_LYGHE</name>
<dbReference type="InterPro" id="IPR019954">
    <property type="entry name" value="Ubiquitin_CS"/>
</dbReference>
<dbReference type="Pfam" id="PF00240">
    <property type="entry name" value="ubiquitin"/>
    <property type="match status" value="1"/>
</dbReference>
<dbReference type="PRINTS" id="PR00348">
    <property type="entry name" value="UBIQUITIN"/>
</dbReference>
<evidence type="ECO:0000256" key="3">
    <source>
        <dbReference type="ARBA" id="ARBA00029788"/>
    </source>
</evidence>
<organism evidence="6">
    <name type="scientific">Lygus hesperus</name>
    <name type="common">Western plant bug</name>
    <dbReference type="NCBI Taxonomy" id="30085"/>
    <lineage>
        <taxon>Eukaryota</taxon>
        <taxon>Metazoa</taxon>
        <taxon>Ecdysozoa</taxon>
        <taxon>Arthropoda</taxon>
        <taxon>Hexapoda</taxon>
        <taxon>Insecta</taxon>
        <taxon>Pterygota</taxon>
        <taxon>Neoptera</taxon>
        <taxon>Paraneoptera</taxon>
        <taxon>Hemiptera</taxon>
        <taxon>Heteroptera</taxon>
        <taxon>Panheteroptera</taxon>
        <taxon>Cimicomorpha</taxon>
        <taxon>Miridae</taxon>
        <taxon>Mirini</taxon>
        <taxon>Lygus</taxon>
    </lineage>
</organism>
<evidence type="ECO:0000259" key="5">
    <source>
        <dbReference type="PROSITE" id="PS50053"/>
    </source>
</evidence>
<dbReference type="SMART" id="SM00213">
    <property type="entry name" value="UBQ"/>
    <property type="match status" value="1"/>
</dbReference>
<comment type="similarity">
    <text evidence="1">Belongs to the ubiquitin family.</text>
</comment>
<dbReference type="SUPFAM" id="SSF54236">
    <property type="entry name" value="Ubiquitin-like"/>
    <property type="match status" value="1"/>
</dbReference>
<feature type="domain" description="Ubiquitin-like" evidence="5">
    <location>
        <begin position="42"/>
        <end position="117"/>
    </location>
</feature>
<dbReference type="InterPro" id="IPR000626">
    <property type="entry name" value="Ubiquitin-like_dom"/>
</dbReference>
<dbReference type="CDD" id="cd01806">
    <property type="entry name" value="Ubl_NEDD8"/>
    <property type="match status" value="1"/>
</dbReference>
<dbReference type="EMBL" id="GBRD01004610">
    <property type="protein sequence ID" value="JAG61211.1"/>
    <property type="molecule type" value="Transcribed_RNA"/>
</dbReference>
<dbReference type="InterPro" id="IPR029071">
    <property type="entry name" value="Ubiquitin-like_domsf"/>
</dbReference>
<evidence type="ECO:0000256" key="4">
    <source>
        <dbReference type="ARBA" id="ARBA00049766"/>
    </source>
</evidence>
<sequence length="128" mass="14648">EYITNKHAPKNRLHHLNSSLNYIPTTTETQSTTYVLQPFREMLIRVMTYSGKSVEIDVDPSDTVYRIKERVEEKEGLPPSQQRLIFGGRQLNDSKTVEESRVTGGSMLHLVLALRGGLDEMEARIFQL</sequence>
<proteinExistence type="inferred from homology"/>
<evidence type="ECO:0000256" key="1">
    <source>
        <dbReference type="ARBA" id="ARBA00008430"/>
    </source>
</evidence>
<dbReference type="Gene3D" id="3.10.20.90">
    <property type="entry name" value="Phosphatidylinositol 3-kinase Catalytic Subunit, Chain A, domain 1"/>
    <property type="match status" value="1"/>
</dbReference>
<reference evidence="6" key="1">
    <citation type="submission" date="2014-09" db="EMBL/GenBank/DDBJ databases">
        <authorList>
            <person name="Magalhaes I.L.F."/>
            <person name="Oliveira U."/>
            <person name="Santos F.R."/>
            <person name="Vidigal T.H.D.A."/>
            <person name="Brescovit A.D."/>
            <person name="Santos A.J."/>
        </authorList>
    </citation>
    <scope>NUCLEOTIDE SEQUENCE</scope>
</reference>
<dbReference type="InterPro" id="IPR038738">
    <property type="entry name" value="Nedd8-like"/>
</dbReference>
<dbReference type="AlphaFoldDB" id="A0A0K8T731"/>
<dbReference type="InterPro" id="IPR019956">
    <property type="entry name" value="Ubiquitin_dom"/>
</dbReference>
<feature type="non-terminal residue" evidence="6">
    <location>
        <position position="1"/>
    </location>
</feature>
<dbReference type="PROSITE" id="PS50053">
    <property type="entry name" value="UBIQUITIN_2"/>
    <property type="match status" value="1"/>
</dbReference>
<dbReference type="PANTHER" id="PTHR10666">
    <property type="entry name" value="UBIQUITIN"/>
    <property type="match status" value="1"/>
</dbReference>
<evidence type="ECO:0000256" key="2">
    <source>
        <dbReference type="ARBA" id="ARBA00022786"/>
    </source>
</evidence>
<keyword evidence="2" id="KW-0833">Ubl conjugation pathway</keyword>